<sequence length="90" mass="9732">DLQDILLLSAERAAVEHGPEDPTVVGLRENIEDLFEDYPEWCPVEVLHQETGTASCSTLVTVDLLVSAPGEGEEVNIVEVRLDVQCSGVA</sequence>
<gene>
    <name evidence="1" type="ORF">CYMTET_13758</name>
</gene>
<comment type="caution">
    <text evidence="1">The sequence shown here is derived from an EMBL/GenBank/DDBJ whole genome shotgun (WGS) entry which is preliminary data.</text>
</comment>
<dbReference type="AlphaFoldDB" id="A0AAE0GHU9"/>
<name>A0AAE0GHU9_9CHLO</name>
<proteinExistence type="predicted"/>
<reference evidence="1 2" key="1">
    <citation type="journal article" date="2015" name="Genome Biol. Evol.">
        <title>Comparative Genomics of a Bacterivorous Green Alga Reveals Evolutionary Causalities and Consequences of Phago-Mixotrophic Mode of Nutrition.</title>
        <authorList>
            <person name="Burns J.A."/>
            <person name="Paasch A."/>
            <person name="Narechania A."/>
            <person name="Kim E."/>
        </authorList>
    </citation>
    <scope>NUCLEOTIDE SEQUENCE [LARGE SCALE GENOMIC DNA]</scope>
    <source>
        <strain evidence="1 2">PLY_AMNH</strain>
    </source>
</reference>
<keyword evidence="2" id="KW-1185">Reference proteome</keyword>
<dbReference type="EMBL" id="LGRX02005534">
    <property type="protein sequence ID" value="KAK3278292.1"/>
    <property type="molecule type" value="Genomic_DNA"/>
</dbReference>
<protein>
    <submittedName>
        <fullName evidence="1">Uncharacterized protein</fullName>
    </submittedName>
</protein>
<evidence type="ECO:0000313" key="2">
    <source>
        <dbReference type="Proteomes" id="UP001190700"/>
    </source>
</evidence>
<feature type="non-terminal residue" evidence="1">
    <location>
        <position position="1"/>
    </location>
</feature>
<organism evidence="1 2">
    <name type="scientific">Cymbomonas tetramitiformis</name>
    <dbReference type="NCBI Taxonomy" id="36881"/>
    <lineage>
        <taxon>Eukaryota</taxon>
        <taxon>Viridiplantae</taxon>
        <taxon>Chlorophyta</taxon>
        <taxon>Pyramimonadophyceae</taxon>
        <taxon>Pyramimonadales</taxon>
        <taxon>Pyramimonadaceae</taxon>
        <taxon>Cymbomonas</taxon>
    </lineage>
</organism>
<evidence type="ECO:0000313" key="1">
    <source>
        <dbReference type="EMBL" id="KAK3278292.1"/>
    </source>
</evidence>
<dbReference type="Proteomes" id="UP001190700">
    <property type="component" value="Unassembled WGS sequence"/>
</dbReference>
<accession>A0AAE0GHU9</accession>